<dbReference type="PANTHER" id="PTHR45920">
    <property type="entry name" value="FORMIN HOMOLOGY 2 DOMAIN CONTAINING, ISOFORM I"/>
    <property type="match status" value="1"/>
</dbReference>
<feature type="domain" description="FHOD1/3-like FH3" evidence="1">
    <location>
        <begin position="1"/>
        <end position="99"/>
    </location>
</feature>
<dbReference type="GO" id="GO:0005737">
    <property type="term" value="C:cytoplasm"/>
    <property type="evidence" value="ECO:0007669"/>
    <property type="project" value="TreeGrafter"/>
</dbReference>
<accession>A0A674CR89</accession>
<reference evidence="2" key="1">
    <citation type="submission" date="2025-08" db="UniProtKB">
        <authorList>
            <consortium name="Ensembl"/>
        </authorList>
    </citation>
    <scope>IDENTIFICATION</scope>
</reference>
<dbReference type="Ensembl" id="ENSSTUT00000091774.1">
    <property type="protein sequence ID" value="ENSSTUP00000086237.1"/>
    <property type="gene ID" value="ENSSTUG00000037974.1"/>
</dbReference>
<evidence type="ECO:0000313" key="3">
    <source>
        <dbReference type="Proteomes" id="UP000472277"/>
    </source>
</evidence>
<protein>
    <recommendedName>
        <fullName evidence="1">FHOD1/3-like FH3 domain-containing protein</fullName>
    </recommendedName>
</protein>
<dbReference type="AlphaFoldDB" id="A0A674CR89"/>
<keyword evidence="3" id="KW-1185">Reference proteome</keyword>
<dbReference type="GeneTree" id="ENSGT00940000154807"/>
<dbReference type="Proteomes" id="UP000472277">
    <property type="component" value="Chromosome 36"/>
</dbReference>
<proteinExistence type="predicted"/>
<dbReference type="Pfam" id="PF24959">
    <property type="entry name" value="FH3_FHOD1-3"/>
    <property type="match status" value="1"/>
</dbReference>
<dbReference type="GO" id="GO:0055003">
    <property type="term" value="P:cardiac myofibril assembly"/>
    <property type="evidence" value="ECO:0007669"/>
    <property type="project" value="TreeGrafter"/>
</dbReference>
<dbReference type="InterPro" id="IPR056771">
    <property type="entry name" value="FH3_FHOD1-3-like"/>
</dbReference>
<dbReference type="InterPro" id="IPR016024">
    <property type="entry name" value="ARM-type_fold"/>
</dbReference>
<dbReference type="GO" id="GO:0051015">
    <property type="term" value="F:actin filament binding"/>
    <property type="evidence" value="ECO:0007669"/>
    <property type="project" value="TreeGrafter"/>
</dbReference>
<dbReference type="GO" id="GO:0030866">
    <property type="term" value="P:cortical actin cytoskeleton organization"/>
    <property type="evidence" value="ECO:0007669"/>
    <property type="project" value="TreeGrafter"/>
</dbReference>
<dbReference type="InParanoid" id="A0A674CR89"/>
<name>A0A674CR89_SALTR</name>
<reference evidence="2" key="2">
    <citation type="submission" date="2025-09" db="UniProtKB">
        <authorList>
            <consortium name="Ensembl"/>
        </authorList>
    </citation>
    <scope>IDENTIFICATION</scope>
</reference>
<dbReference type="InterPro" id="IPR011989">
    <property type="entry name" value="ARM-like"/>
</dbReference>
<organism evidence="2 3">
    <name type="scientific">Salmo trutta</name>
    <name type="common">Brown trout</name>
    <dbReference type="NCBI Taxonomy" id="8032"/>
    <lineage>
        <taxon>Eukaryota</taxon>
        <taxon>Metazoa</taxon>
        <taxon>Chordata</taxon>
        <taxon>Craniata</taxon>
        <taxon>Vertebrata</taxon>
        <taxon>Euteleostomi</taxon>
        <taxon>Actinopterygii</taxon>
        <taxon>Neopterygii</taxon>
        <taxon>Teleostei</taxon>
        <taxon>Protacanthopterygii</taxon>
        <taxon>Salmoniformes</taxon>
        <taxon>Salmonidae</taxon>
        <taxon>Salmoninae</taxon>
        <taxon>Salmo</taxon>
    </lineage>
</organism>
<dbReference type="GO" id="GO:0005856">
    <property type="term" value="C:cytoskeleton"/>
    <property type="evidence" value="ECO:0007669"/>
    <property type="project" value="TreeGrafter"/>
</dbReference>
<dbReference type="Gene3D" id="1.25.10.10">
    <property type="entry name" value="Leucine-rich Repeat Variant"/>
    <property type="match status" value="1"/>
</dbReference>
<dbReference type="SUPFAM" id="SSF48371">
    <property type="entry name" value="ARM repeat"/>
    <property type="match status" value="1"/>
</dbReference>
<sequence length="171" mass="19829">MLYVDGMNGVICHIETVQWLYTLIGPKFRPVVKTALKLLLVFVDYSESNAPLLIEAITTVDTKRGCKQWSNAMEMLDEKDGLDTELLVYVITLINKVQHNRRLGLVLRCTVPSESIHTTWLFPHFVKIQPNSKMYKSFFPPSSTYTQYPIMRKQILFPNIYFLNYGNITFT</sequence>
<evidence type="ECO:0000259" key="1">
    <source>
        <dbReference type="Pfam" id="PF24959"/>
    </source>
</evidence>
<dbReference type="PANTHER" id="PTHR45920:SF3">
    <property type="entry name" value="FH1_FH2 DOMAIN-CONTAINING PROTEIN 3"/>
    <property type="match status" value="1"/>
</dbReference>
<evidence type="ECO:0000313" key="2">
    <source>
        <dbReference type="Ensembl" id="ENSSTUP00000086237.1"/>
    </source>
</evidence>
<dbReference type="GO" id="GO:0045214">
    <property type="term" value="P:sarcomere organization"/>
    <property type="evidence" value="ECO:0007669"/>
    <property type="project" value="TreeGrafter"/>
</dbReference>